<name>A0A5J6TCH1_9CAUD</name>
<sequence length="144" mass="14852">MMVLPNTRYRAQRKYIAFARQKMNQTANISDPAGNRVKVPMTSDATYPATVVDNVMTVVGGGIANVTLSVGGSGSIFGGVKVDLERNGVIVGTVETASQSNARSTLISGLTLVTGDQLIVWAARTAIGSISGDVRGAAVDVAPA</sequence>
<reference evidence="1 2" key="1">
    <citation type="submission" date="2019-07" db="EMBL/GenBank/DDBJ databases">
        <authorList>
            <person name="Stoner T.H."/>
            <person name="Garlena R.A."/>
            <person name="Russell D.A."/>
            <person name="Pope W.H."/>
            <person name="Jacobs-Sera D."/>
            <person name="Hatfull G.F."/>
        </authorList>
    </citation>
    <scope>NUCLEOTIDE SEQUENCE [LARGE SCALE GENOMIC DNA]</scope>
</reference>
<proteinExistence type="predicted"/>
<dbReference type="RefSeq" id="YP_010001170.1">
    <property type="nucleotide sequence ID" value="NC_053173.1"/>
</dbReference>
<keyword evidence="2" id="KW-1185">Reference proteome</keyword>
<dbReference type="EMBL" id="MN234161">
    <property type="protein sequence ID" value="QFG08094.1"/>
    <property type="molecule type" value="Genomic_DNA"/>
</dbReference>
<dbReference type="KEGG" id="vg:62974336"/>
<dbReference type="GeneID" id="62974336"/>
<evidence type="ECO:0008006" key="3">
    <source>
        <dbReference type="Google" id="ProtNLM"/>
    </source>
</evidence>
<protein>
    <recommendedName>
        <fullName evidence="3">Minor tail protein</fullName>
    </recommendedName>
</protein>
<organism evidence="1 2">
    <name type="scientific">Gordonia phage Toast</name>
    <dbReference type="NCBI Taxonomy" id="2599852"/>
    <lineage>
        <taxon>Viruses</taxon>
        <taxon>Duplodnaviria</taxon>
        <taxon>Heunggongvirae</taxon>
        <taxon>Uroviricota</taxon>
        <taxon>Caudoviricetes</taxon>
        <taxon>Fairfaxidumvirus</taxon>
        <taxon>Fairfaxidumvirus toast</taxon>
    </lineage>
</organism>
<gene>
    <name evidence="1" type="primary">33</name>
    <name evidence="1" type="ORF">PBI_TOAST_33</name>
</gene>
<evidence type="ECO:0000313" key="2">
    <source>
        <dbReference type="Proteomes" id="UP000326855"/>
    </source>
</evidence>
<dbReference type="Proteomes" id="UP000326855">
    <property type="component" value="Segment"/>
</dbReference>
<evidence type="ECO:0000313" key="1">
    <source>
        <dbReference type="EMBL" id="QFG08094.1"/>
    </source>
</evidence>
<accession>A0A5J6TCH1</accession>